<evidence type="ECO:0000313" key="3">
    <source>
        <dbReference type="Proteomes" id="UP000190961"/>
    </source>
</evidence>
<dbReference type="InterPro" id="IPR013783">
    <property type="entry name" value="Ig-like_fold"/>
</dbReference>
<evidence type="ECO:0000256" key="1">
    <source>
        <dbReference type="SAM" id="SignalP"/>
    </source>
</evidence>
<dbReference type="EMBL" id="FUZU01000003">
    <property type="protein sequence ID" value="SKC82861.1"/>
    <property type="molecule type" value="Genomic_DNA"/>
</dbReference>
<dbReference type="OrthoDB" id="1490014at2"/>
<dbReference type="AlphaFoldDB" id="A0A1T5M3M9"/>
<feature type="signal peptide" evidence="1">
    <location>
        <begin position="1"/>
        <end position="22"/>
    </location>
</feature>
<dbReference type="Gene3D" id="2.60.40.10">
    <property type="entry name" value="Immunoglobulins"/>
    <property type="match status" value="1"/>
</dbReference>
<evidence type="ECO:0000313" key="2">
    <source>
        <dbReference type="EMBL" id="SKC82861.1"/>
    </source>
</evidence>
<gene>
    <name evidence="2" type="ORF">SAMN05660236_4294</name>
</gene>
<sequence>MSSKYRVLLAVLLTLLAICTQAVFGQTKIVQKIVHINQQSVNVSLDKLTPNDCQVGAGSIAVSVSGGSGKYIYSWTGPSGFTSSQEDITNLSQGIYTLQVSDGSDCILSKQWEMAYACASGCKLVDVSTVTNSKTCSSNDGSINVAISGGSGAYSFIWYNKNFNIVGNTKTLTSAAPGTYYLEVTDTKNTSCTTMFYYYIESSLKVNFTTVSNTKCTIPYTGSIAAVVTGGSGSYSYQWQYPDGQKATAGGASLAGLRGGNYILIVKDKTSNCEVEQNIYLANTAAATLGIGEVISPATMCAPANGSVDVTITKGSGNYTYSWYEQSTGVSVSTAEDLTNAVASNYTVYVADLLSGCNASKKFVIPDKTQKPEFILAKTDNTNCSTPFNGAIELVFAKSGTYAIYWSNGAISQSIKSLAPGSYGISVTDKTTGCKSIITPSDDQAVNIKDLSEQPLEVTIDAVADNTKCITPNGSIQTSITSTSPTSISWTGPNGFISDQQGLSALTAGDYILTASIQCNTAPVIEAEEFTAQASSSIELDLRKIISDRDNNLDPSSIIITNMPRSGASASITDELLLRIQYQNTFKGIDSIQIQACDLMKACSENIITINVETISQSKQDGIVVYNAVAPNSIGNNKFMRIEYLPQVDNRVSIFNRWGDKVFEVQNYTNELPGKRFEGLNDSGKELPTGTYFYKIEFADATNPVTGYLSLKQ</sequence>
<reference evidence="2 3" key="1">
    <citation type="submission" date="2017-02" db="EMBL/GenBank/DDBJ databases">
        <authorList>
            <person name="Peterson S.W."/>
        </authorList>
    </citation>
    <scope>NUCLEOTIDE SEQUENCE [LARGE SCALE GENOMIC DNA]</scope>
    <source>
        <strain evidence="2 3">DSM 25262</strain>
    </source>
</reference>
<dbReference type="Proteomes" id="UP000190961">
    <property type="component" value="Unassembled WGS sequence"/>
</dbReference>
<accession>A0A1T5M3M9</accession>
<dbReference type="Pfam" id="PF13573">
    <property type="entry name" value="SprB"/>
    <property type="match status" value="4"/>
</dbReference>
<name>A0A1T5M3M9_9BACT</name>
<dbReference type="RefSeq" id="WP_079688834.1">
    <property type="nucleotide sequence ID" value="NZ_FUZU01000003.1"/>
</dbReference>
<proteinExistence type="predicted"/>
<keyword evidence="3" id="KW-1185">Reference proteome</keyword>
<dbReference type="InterPro" id="IPR025667">
    <property type="entry name" value="SprB_repeat"/>
</dbReference>
<protein>
    <submittedName>
        <fullName evidence="2">Gliding motility-associated C-terminal domain-containing protein</fullName>
    </submittedName>
</protein>
<dbReference type="STRING" id="688867.SAMN05660236_4294"/>
<feature type="chain" id="PRO_5013115162" evidence="1">
    <location>
        <begin position="23"/>
        <end position="713"/>
    </location>
</feature>
<organism evidence="2 3">
    <name type="scientific">Ohtaekwangia koreensis</name>
    <dbReference type="NCBI Taxonomy" id="688867"/>
    <lineage>
        <taxon>Bacteria</taxon>
        <taxon>Pseudomonadati</taxon>
        <taxon>Bacteroidota</taxon>
        <taxon>Cytophagia</taxon>
        <taxon>Cytophagales</taxon>
        <taxon>Fulvivirgaceae</taxon>
        <taxon>Ohtaekwangia</taxon>
    </lineage>
</organism>
<dbReference type="Pfam" id="PF13585">
    <property type="entry name" value="CHU_C"/>
    <property type="match status" value="1"/>
</dbReference>
<keyword evidence="1" id="KW-0732">Signal</keyword>